<dbReference type="InterPro" id="IPR007712">
    <property type="entry name" value="RelE/ParE_toxin"/>
</dbReference>
<keyword evidence="1" id="KW-1277">Toxin-antitoxin system</keyword>
<sequence>MTYTLRYTAEALEDFDRIYDYLIEYDIETAERALRAISAGLGILVDFPFSCRRADGGTSVMRELLVPFGSSGYVVLFRIDGPETVTIAAVRHQREDDYH</sequence>
<comment type="caution">
    <text evidence="2">The sequence shown here is derived from an EMBL/GenBank/DDBJ whole genome shotgun (WGS) entry which is preliminary data.</text>
</comment>
<evidence type="ECO:0000256" key="1">
    <source>
        <dbReference type="ARBA" id="ARBA00022649"/>
    </source>
</evidence>
<evidence type="ECO:0000313" key="3">
    <source>
        <dbReference type="Proteomes" id="UP000244335"/>
    </source>
</evidence>
<gene>
    <name evidence="2" type="ORF">DC430_22880</name>
</gene>
<organism evidence="2 3">
    <name type="scientific">Rhizobium rhizogenes</name>
    <name type="common">Agrobacterium rhizogenes</name>
    <dbReference type="NCBI Taxonomy" id="359"/>
    <lineage>
        <taxon>Bacteria</taxon>
        <taxon>Pseudomonadati</taxon>
        <taxon>Pseudomonadota</taxon>
        <taxon>Alphaproteobacteria</taxon>
        <taxon>Hyphomicrobiales</taxon>
        <taxon>Rhizobiaceae</taxon>
        <taxon>Rhizobium/Agrobacterium group</taxon>
        <taxon>Rhizobium</taxon>
    </lineage>
</organism>
<proteinExistence type="predicted"/>
<protein>
    <submittedName>
        <fullName evidence="2">Plasmid stabilization protein</fullName>
    </submittedName>
</protein>
<dbReference type="Pfam" id="PF05016">
    <property type="entry name" value="ParE_toxin"/>
    <property type="match status" value="1"/>
</dbReference>
<dbReference type="AlphaFoldDB" id="A0AA92BYW2"/>
<dbReference type="Proteomes" id="UP000244335">
    <property type="component" value="Unassembled WGS sequence"/>
</dbReference>
<reference evidence="2 3" key="1">
    <citation type="submission" date="2018-04" db="EMBL/GenBank/DDBJ databases">
        <authorList>
            <person name="Hagen T."/>
        </authorList>
    </citation>
    <scope>NUCLEOTIDE SEQUENCE [LARGE SCALE GENOMIC DNA]</scope>
    <source>
        <strain evidence="2 3">TPD7009</strain>
    </source>
</reference>
<dbReference type="EMBL" id="QDFR01000014">
    <property type="protein sequence ID" value="PVE50004.1"/>
    <property type="molecule type" value="Genomic_DNA"/>
</dbReference>
<dbReference type="Gene3D" id="3.30.2310.20">
    <property type="entry name" value="RelE-like"/>
    <property type="match status" value="1"/>
</dbReference>
<dbReference type="RefSeq" id="WP_116493930.1">
    <property type="nucleotide sequence ID" value="NZ_QDFR01000014.1"/>
</dbReference>
<dbReference type="InterPro" id="IPR035093">
    <property type="entry name" value="RelE/ParE_toxin_dom_sf"/>
</dbReference>
<evidence type="ECO:0000313" key="2">
    <source>
        <dbReference type="EMBL" id="PVE50004.1"/>
    </source>
</evidence>
<name>A0AA92BYW2_RHIRH</name>
<accession>A0AA92BYW2</accession>